<sequence length="66" mass="7581">MNLIFALRALAETEMPREQEIRCRLTADGTDIHTNRSETFLGFGRFMILETVPMNAAAQDYGELFR</sequence>
<dbReference type="Proteomes" id="UP000184211">
    <property type="component" value="Unassembled WGS sequence"/>
</dbReference>
<evidence type="ECO:0000313" key="2">
    <source>
        <dbReference type="Proteomes" id="UP000184211"/>
    </source>
</evidence>
<reference evidence="2" key="1">
    <citation type="submission" date="2016-11" db="EMBL/GenBank/DDBJ databases">
        <authorList>
            <person name="Varghese N."/>
            <person name="Submissions S."/>
        </authorList>
    </citation>
    <scope>NUCLEOTIDE SEQUENCE [LARGE SCALE GENOMIC DNA]</scope>
    <source>
        <strain evidence="2">DSM 28223</strain>
    </source>
</reference>
<name>A0A1M5VLI0_9RHOB</name>
<dbReference type="AlphaFoldDB" id="A0A1M5VLI0"/>
<accession>A0A1M5VLI0</accession>
<protein>
    <submittedName>
        <fullName evidence="1">Uncharacterized protein</fullName>
    </submittedName>
</protein>
<proteinExistence type="predicted"/>
<organism evidence="1 2">
    <name type="scientific">Cognatishimia maritima</name>
    <dbReference type="NCBI Taxonomy" id="870908"/>
    <lineage>
        <taxon>Bacteria</taxon>
        <taxon>Pseudomonadati</taxon>
        <taxon>Pseudomonadota</taxon>
        <taxon>Alphaproteobacteria</taxon>
        <taxon>Rhodobacterales</taxon>
        <taxon>Paracoccaceae</taxon>
        <taxon>Cognatishimia</taxon>
    </lineage>
</organism>
<gene>
    <name evidence="1" type="ORF">SAMN04488044_3217</name>
</gene>
<evidence type="ECO:0000313" key="1">
    <source>
        <dbReference type="EMBL" id="SHH76085.1"/>
    </source>
</evidence>
<dbReference type="EMBL" id="FQWM01000008">
    <property type="protein sequence ID" value="SHH76085.1"/>
    <property type="molecule type" value="Genomic_DNA"/>
</dbReference>
<dbReference type="RefSeq" id="WP_072794042.1">
    <property type="nucleotide sequence ID" value="NZ_FQWM01000008.1"/>
</dbReference>
<keyword evidence="2" id="KW-1185">Reference proteome</keyword>